<proteinExistence type="inferred from homology"/>
<dbReference type="AlphaFoldDB" id="A0A8H4J421"/>
<evidence type="ECO:0000256" key="3">
    <source>
        <dbReference type="ARBA" id="ARBA00022670"/>
    </source>
</evidence>
<dbReference type="GO" id="GO:0006508">
    <property type="term" value="P:proteolysis"/>
    <property type="evidence" value="ECO:0007669"/>
    <property type="project" value="UniProtKB-KW"/>
</dbReference>
<keyword evidence="5" id="KW-0325">Glycoprotein</keyword>
<keyword evidence="6" id="KW-0732">Signal</keyword>
<evidence type="ECO:0000256" key="5">
    <source>
        <dbReference type="ARBA" id="ARBA00023180"/>
    </source>
</evidence>
<dbReference type="Proteomes" id="UP000572817">
    <property type="component" value="Unassembled WGS sequence"/>
</dbReference>
<keyword evidence="2 6" id="KW-0121">Carboxypeptidase</keyword>
<dbReference type="SUPFAM" id="SSF53474">
    <property type="entry name" value="alpha/beta-Hydrolases"/>
    <property type="match status" value="1"/>
</dbReference>
<feature type="signal peptide" evidence="6">
    <location>
        <begin position="1"/>
        <end position="24"/>
    </location>
</feature>
<dbReference type="PROSITE" id="PS00131">
    <property type="entry name" value="CARBOXYPEPT_SER_SER"/>
    <property type="match status" value="1"/>
</dbReference>
<evidence type="ECO:0000313" key="8">
    <source>
        <dbReference type="EMBL" id="KAF4312875.1"/>
    </source>
</evidence>
<keyword evidence="9" id="KW-1185">Reference proteome</keyword>
<comment type="caution">
    <text evidence="8">The sequence shown here is derived from an EMBL/GenBank/DDBJ whole genome shotgun (WGS) entry which is preliminary data.</text>
</comment>
<dbReference type="InterPro" id="IPR029058">
    <property type="entry name" value="AB_hydrolase_fold"/>
</dbReference>
<evidence type="ECO:0000256" key="4">
    <source>
        <dbReference type="ARBA" id="ARBA00022801"/>
    </source>
</evidence>
<dbReference type="InterPro" id="IPR018202">
    <property type="entry name" value="Ser_caboxypep_ser_AS"/>
</dbReference>
<dbReference type="Pfam" id="PF00450">
    <property type="entry name" value="Peptidase_S10"/>
    <property type="match status" value="1"/>
</dbReference>
<keyword evidence="4 6" id="KW-0378">Hydrolase</keyword>
<organism evidence="8 9">
    <name type="scientific">Botryosphaeria dothidea</name>
    <dbReference type="NCBI Taxonomy" id="55169"/>
    <lineage>
        <taxon>Eukaryota</taxon>
        <taxon>Fungi</taxon>
        <taxon>Dikarya</taxon>
        <taxon>Ascomycota</taxon>
        <taxon>Pezizomycotina</taxon>
        <taxon>Dothideomycetes</taxon>
        <taxon>Dothideomycetes incertae sedis</taxon>
        <taxon>Botryosphaeriales</taxon>
        <taxon>Botryosphaeriaceae</taxon>
        <taxon>Botryosphaeria</taxon>
    </lineage>
</organism>
<dbReference type="PANTHER" id="PTHR11802">
    <property type="entry name" value="SERINE PROTEASE FAMILY S10 SERINE CARBOXYPEPTIDASE"/>
    <property type="match status" value="1"/>
</dbReference>
<feature type="region of interest" description="Disordered" evidence="7">
    <location>
        <begin position="545"/>
        <end position="565"/>
    </location>
</feature>
<dbReference type="OrthoDB" id="443318at2759"/>
<dbReference type="EMBL" id="WWBZ02000002">
    <property type="protein sequence ID" value="KAF4312875.1"/>
    <property type="molecule type" value="Genomic_DNA"/>
</dbReference>
<dbReference type="PANTHER" id="PTHR11802:SF479">
    <property type="entry name" value="CARBOXYPEPTIDASE"/>
    <property type="match status" value="1"/>
</dbReference>
<accession>A0A8H4J421</accession>
<evidence type="ECO:0000256" key="6">
    <source>
        <dbReference type="RuleBase" id="RU361156"/>
    </source>
</evidence>
<dbReference type="PRINTS" id="PR00724">
    <property type="entry name" value="CRBOXYPTASEC"/>
</dbReference>
<dbReference type="GO" id="GO:0004185">
    <property type="term" value="F:serine-type carboxypeptidase activity"/>
    <property type="evidence" value="ECO:0007669"/>
    <property type="project" value="UniProtKB-UniRule"/>
</dbReference>
<dbReference type="InterPro" id="IPR001563">
    <property type="entry name" value="Peptidase_S10"/>
</dbReference>
<keyword evidence="3 6" id="KW-0645">Protease</keyword>
<evidence type="ECO:0000256" key="7">
    <source>
        <dbReference type="SAM" id="MobiDB-lite"/>
    </source>
</evidence>
<gene>
    <name evidence="8" type="ORF">GTA08_BOTSDO11940</name>
</gene>
<dbReference type="EC" id="3.4.16.-" evidence="6"/>
<reference evidence="8" key="1">
    <citation type="submission" date="2020-04" db="EMBL/GenBank/DDBJ databases">
        <title>Genome Assembly and Annotation of Botryosphaeria dothidea sdau 11-99, a Latent Pathogen of Apple Fruit Ring Rot in China.</title>
        <authorList>
            <person name="Yu C."/>
            <person name="Diao Y."/>
            <person name="Lu Q."/>
            <person name="Zhao J."/>
            <person name="Cui S."/>
            <person name="Peng C."/>
            <person name="He B."/>
            <person name="Liu H."/>
        </authorList>
    </citation>
    <scope>NUCLEOTIDE SEQUENCE [LARGE SCALE GENOMIC DNA]</scope>
    <source>
        <strain evidence="8">Sdau11-99</strain>
    </source>
</reference>
<name>A0A8H4J421_9PEZI</name>
<comment type="similarity">
    <text evidence="1 6">Belongs to the peptidase S10 family.</text>
</comment>
<sequence length="574" mass="63075">MRTLLSPVFTFLACLAITTPAVLAGDPIRDRLNAIQEAHLRGRSARHDDHAGRSADDLVARTVGGEAAGGRWLNDRTAPFAVARTGFPNVSFELPESYAGLLPIDEGGDRELFFWFVPTENEAAKDEIVIWLNGGPGCSSMFGFVKENGPFNWMVGQYEPVKNHYAWNNLSNVVWIEQPVGTGYSRGIPTAKSEDDIVVEFGKFWKNFIDLFDLKERKVYITGESYAGRYIPYIADYMLHQNETTYFNVSGIMIYDPAIDYEMIHEDVPTLSMIESNRNSFPFNDTFNDFLQNKSAVCGFDDLLEKGLTFPPEGHFDLPIGAWPNGTVKDDCATFSDAARAIFLLNPCFNYYEVSQLCPVPWDVLGFPSSTFYLPRGYPNPYFNRSEVKAALHAPADANWTVCAEHPVFVGGEDNSTDLSPPSGHNGGPLARVIERTNNVIVGQGSLDMVVITKGTLLSLNNLTWNGAQGFSKAPAEPFYVPAHDVPFVESMSGSGVFGSWGRDRGLTFVTTELAGHALPGFVQSAGYRQLEVLLGRIANLSDTSPFTTQPDYPQPKGPLGKGNTPLQAVLGSV</sequence>
<evidence type="ECO:0000256" key="1">
    <source>
        <dbReference type="ARBA" id="ARBA00009431"/>
    </source>
</evidence>
<feature type="chain" id="PRO_5034890735" description="Carboxypeptidase" evidence="6">
    <location>
        <begin position="25"/>
        <end position="574"/>
    </location>
</feature>
<dbReference type="Gene3D" id="3.40.50.1820">
    <property type="entry name" value="alpha/beta hydrolase"/>
    <property type="match status" value="1"/>
</dbReference>
<evidence type="ECO:0000256" key="2">
    <source>
        <dbReference type="ARBA" id="ARBA00022645"/>
    </source>
</evidence>
<evidence type="ECO:0000313" key="9">
    <source>
        <dbReference type="Proteomes" id="UP000572817"/>
    </source>
</evidence>
<protein>
    <recommendedName>
        <fullName evidence="6">Carboxypeptidase</fullName>
        <ecNumber evidence="6">3.4.16.-</ecNumber>
    </recommendedName>
</protein>